<reference evidence="4 5" key="1">
    <citation type="submission" date="2021-01" db="EMBL/GenBank/DDBJ databases">
        <title>Streptomyces acididurans sp. nov., isolated from a peat swamp forest soil.</title>
        <authorList>
            <person name="Chantavorakit T."/>
            <person name="Duangmal K."/>
        </authorList>
    </citation>
    <scope>NUCLEOTIDE SEQUENCE [LARGE SCALE GENOMIC DNA]</scope>
    <source>
        <strain evidence="4 5">KK5PA1</strain>
    </source>
</reference>
<dbReference type="Gene3D" id="3.40.50.720">
    <property type="entry name" value="NAD(P)-binding Rossmann-like Domain"/>
    <property type="match status" value="1"/>
</dbReference>
<dbReference type="PANTHER" id="PTHR43639">
    <property type="entry name" value="OXIDOREDUCTASE, SHORT-CHAIN DEHYDROGENASE/REDUCTASE FAMILY (AFU_ORTHOLOGUE AFUA_5G02870)"/>
    <property type="match status" value="1"/>
</dbReference>
<dbReference type="Proteomes" id="UP000749040">
    <property type="component" value="Unassembled WGS sequence"/>
</dbReference>
<gene>
    <name evidence="4" type="ORF">ITX44_34800</name>
</gene>
<name>A0ABS2U4H4_9ACTN</name>
<proteinExistence type="inferred from homology"/>
<evidence type="ECO:0000313" key="4">
    <source>
        <dbReference type="EMBL" id="MBM9509636.1"/>
    </source>
</evidence>
<dbReference type="EMBL" id="JADKYB010000027">
    <property type="protein sequence ID" value="MBM9509636.1"/>
    <property type="molecule type" value="Genomic_DNA"/>
</dbReference>
<evidence type="ECO:0000256" key="2">
    <source>
        <dbReference type="ARBA" id="ARBA00023002"/>
    </source>
</evidence>
<accession>A0ABS2U4H4</accession>
<dbReference type="PRINTS" id="PR00080">
    <property type="entry name" value="SDRFAMILY"/>
</dbReference>
<keyword evidence="5" id="KW-1185">Reference proteome</keyword>
<evidence type="ECO:0000313" key="5">
    <source>
        <dbReference type="Proteomes" id="UP000749040"/>
    </source>
</evidence>
<keyword evidence="2" id="KW-0560">Oxidoreductase</keyword>
<feature type="domain" description="Ketoreductase" evidence="3">
    <location>
        <begin position="19"/>
        <end position="203"/>
    </location>
</feature>
<protein>
    <submittedName>
        <fullName evidence="4">SDR family oxidoreductase</fullName>
    </submittedName>
</protein>
<dbReference type="SUPFAM" id="SSF51735">
    <property type="entry name" value="NAD(P)-binding Rossmann-fold domains"/>
    <property type="match status" value="1"/>
</dbReference>
<evidence type="ECO:0000256" key="1">
    <source>
        <dbReference type="ARBA" id="ARBA00006484"/>
    </source>
</evidence>
<comment type="caution">
    <text evidence="4">The sequence shown here is derived from an EMBL/GenBank/DDBJ whole genome shotgun (WGS) entry which is preliminary data.</text>
</comment>
<dbReference type="InterPro" id="IPR002347">
    <property type="entry name" value="SDR_fam"/>
</dbReference>
<sequence>MNEGHSIVTATEHTTRPARIALITGANRGLGRSTALHLAEQGIDPVITYRSHPEEAEAVVEQARALGRTAYALKLDTGRIEDFAAFAEEFRAVLKEGWDRETFDALVNNAGHGHHAAFLEVTPEDFDEVFDVHIRGVYFLTQALVPLLADGGRIVNISTGLARFTFEGSSAYAAAKGAVEVFTRYLAKELGPRGITANTVAPGPVATDFSGGVIKNTPELRAQLDAVTALGRVGVADDIGGAIAAILADGSGWINGQRIEASGGILL</sequence>
<dbReference type="RefSeq" id="WP_205362978.1">
    <property type="nucleotide sequence ID" value="NZ_JADKYB010000027.1"/>
</dbReference>
<evidence type="ECO:0000259" key="3">
    <source>
        <dbReference type="SMART" id="SM00822"/>
    </source>
</evidence>
<dbReference type="PRINTS" id="PR00081">
    <property type="entry name" value="GDHRDH"/>
</dbReference>
<dbReference type="InterPro" id="IPR057326">
    <property type="entry name" value="KR_dom"/>
</dbReference>
<dbReference type="SMART" id="SM00822">
    <property type="entry name" value="PKS_KR"/>
    <property type="match status" value="1"/>
</dbReference>
<organism evidence="4 5">
    <name type="scientific">Actinacidiphila acididurans</name>
    <dbReference type="NCBI Taxonomy" id="2784346"/>
    <lineage>
        <taxon>Bacteria</taxon>
        <taxon>Bacillati</taxon>
        <taxon>Actinomycetota</taxon>
        <taxon>Actinomycetes</taxon>
        <taxon>Kitasatosporales</taxon>
        <taxon>Streptomycetaceae</taxon>
        <taxon>Actinacidiphila</taxon>
    </lineage>
</organism>
<comment type="similarity">
    <text evidence="1">Belongs to the short-chain dehydrogenases/reductases (SDR) family.</text>
</comment>
<dbReference type="Pfam" id="PF13561">
    <property type="entry name" value="adh_short_C2"/>
    <property type="match status" value="1"/>
</dbReference>
<dbReference type="PANTHER" id="PTHR43639:SF1">
    <property type="entry name" value="SHORT-CHAIN DEHYDROGENASE_REDUCTASE FAMILY PROTEIN"/>
    <property type="match status" value="1"/>
</dbReference>
<dbReference type="InterPro" id="IPR036291">
    <property type="entry name" value="NAD(P)-bd_dom_sf"/>
</dbReference>